<evidence type="ECO:0000313" key="2">
    <source>
        <dbReference type="EMBL" id="SLN27522.1"/>
    </source>
</evidence>
<reference evidence="2 3" key="1">
    <citation type="submission" date="2017-03" db="EMBL/GenBank/DDBJ databases">
        <authorList>
            <person name="Afonso C.L."/>
            <person name="Miller P.J."/>
            <person name="Scott M.A."/>
            <person name="Spackman E."/>
            <person name="Goraichik I."/>
            <person name="Dimitrov K.M."/>
            <person name="Suarez D.L."/>
            <person name="Swayne D.E."/>
        </authorList>
    </citation>
    <scope>NUCLEOTIDE SEQUENCE [LARGE SCALE GENOMIC DNA]</scope>
    <source>
        <strain evidence="2 3">CECT 7066</strain>
    </source>
</reference>
<evidence type="ECO:0008006" key="4">
    <source>
        <dbReference type="Google" id="ProtNLM"/>
    </source>
</evidence>
<name>A0A1Y5RXD3_9RHOB</name>
<protein>
    <recommendedName>
        <fullName evidence="4">PepSY domain-containing protein</fullName>
    </recommendedName>
</protein>
<evidence type="ECO:0000256" key="1">
    <source>
        <dbReference type="SAM" id="SignalP"/>
    </source>
</evidence>
<keyword evidence="3" id="KW-1185">Reference proteome</keyword>
<feature type="chain" id="PRO_5011011608" description="PepSY domain-containing protein" evidence="1">
    <location>
        <begin position="21"/>
        <end position="85"/>
    </location>
</feature>
<feature type="signal peptide" evidence="1">
    <location>
        <begin position="1"/>
        <end position="20"/>
    </location>
</feature>
<dbReference type="EMBL" id="FWFV01000002">
    <property type="protein sequence ID" value="SLN27522.1"/>
    <property type="molecule type" value="Genomic_DNA"/>
</dbReference>
<dbReference type="AlphaFoldDB" id="A0A1Y5RXD3"/>
<dbReference type="OrthoDB" id="7875038at2"/>
<dbReference type="STRING" id="315423.SAMN04488020_102200"/>
<evidence type="ECO:0000313" key="3">
    <source>
        <dbReference type="Proteomes" id="UP000193870"/>
    </source>
</evidence>
<sequence length="85" mass="9091">MLGRTALLALFALSAAPALASDVETEARDYLTDHGFETIEMTHDSGLLTATATGKGKRIEVRYNATTGEILSQEMTMLSDAPDES</sequence>
<proteinExistence type="predicted"/>
<keyword evidence="1" id="KW-0732">Signal</keyword>
<dbReference type="Proteomes" id="UP000193870">
    <property type="component" value="Unassembled WGS sequence"/>
</dbReference>
<dbReference type="RefSeq" id="WP_085853098.1">
    <property type="nucleotide sequence ID" value="NZ_FOPF01000002.1"/>
</dbReference>
<accession>A0A1Y5RXD3</accession>
<gene>
    <name evidence="2" type="ORF">PAM7066_01081</name>
</gene>
<organism evidence="2 3">
    <name type="scientific">Palleronia marisminoris</name>
    <dbReference type="NCBI Taxonomy" id="315423"/>
    <lineage>
        <taxon>Bacteria</taxon>
        <taxon>Pseudomonadati</taxon>
        <taxon>Pseudomonadota</taxon>
        <taxon>Alphaproteobacteria</taxon>
        <taxon>Rhodobacterales</taxon>
        <taxon>Roseobacteraceae</taxon>
        <taxon>Palleronia</taxon>
    </lineage>
</organism>